<proteinExistence type="predicted"/>
<dbReference type="InterPro" id="IPR026453">
    <property type="entry name" value="PGF_pre_PGF"/>
</dbReference>
<dbReference type="Gene3D" id="2.60.40.10">
    <property type="entry name" value="Immunoglobulins"/>
    <property type="match status" value="2"/>
</dbReference>
<protein>
    <submittedName>
        <fullName evidence="3">Putative Ig domain-containing protein</fullName>
    </submittedName>
</protein>
<sequence precursor="true">MRNKKKILIILLISSISLFSSGARADAPVLEPIGNKTVNEGELLEFTINATGENLTYSAGNLPAGASFDPDTHVFTWTSDFTQAGTYRVNFTVSDPGDLVDSEDITITVNNVNRAPSSPARIAPVNWQNLSDGNIRLTWKNSTDADGDNLTYDWQLSNQAGFPNILRSGNTADLFSDLSLSPGTYYWRVRANDSLALSNWSNRSKTPDFQIVSAPNIDNVKAFIITNSTIKVEWTTDQSYSSNRVLYGYHPDLEDGNWSSWNNNTDNPAIVIDGLTGQSIYYQVFSFNASNSSAYSNSSISNIFYPLELDIRFIEPTMIDDAGTWVETWVDARVGHTGKFIGYSSTFKNMGADSLVLTVTEIYNNRSHYDQSFKVTLSKNESKFCQDNVTGCRLAFYIEPDGVNYIQSKEGFFNLTLKIDVTGKSGSWAFNYTNITTISLPVLPIFRIKQASGGAAVVIEGRTTSIIYTLEANSTVNLTNVSIYDPIYSLVSGRESYFIEKLEANKPQSISYTYPVTIHDLSKFKCEETERGYPCIINIANFSGTTESGDMIYDTDYVKICANKCYEGTVPSNEGSGSSARGGSSSGGIPPSEDFNNMERREVREMDILARSLSAYVFRSADPVMVVSFESSMSENEVQVAVEVLKNRSKNIGVDAPGKLYKYFNIFAGMGGFSRKISNGVVVYRINNTWLEENDLDPKDIGLYKWEGKWVKKNTEIVESKQDHTYYASLVGNFSSFAIAGVKKQEVASGSPQNISMPSDESANNTSQMSVDLNLSSVEPPGNALKLPAAFILIIGIIVAIIYLKMNHNKSNENGGRK</sequence>
<dbReference type="PATRIC" id="fig|1392998.3.peg.1463"/>
<keyword evidence="2" id="KW-0812">Transmembrane</keyword>
<keyword evidence="4" id="KW-1185">Reference proteome</keyword>
<dbReference type="EMBL" id="JMIY01000003">
    <property type="protein sequence ID" value="KCZ72055.1"/>
    <property type="molecule type" value="Genomic_DNA"/>
</dbReference>
<feature type="region of interest" description="Disordered" evidence="1">
    <location>
        <begin position="571"/>
        <end position="597"/>
    </location>
</feature>
<keyword evidence="2" id="KW-1133">Transmembrane helix</keyword>
<feature type="transmembrane region" description="Helical" evidence="2">
    <location>
        <begin position="785"/>
        <end position="804"/>
    </location>
</feature>
<dbReference type="SUPFAM" id="SSF49313">
    <property type="entry name" value="Cadherin-like"/>
    <property type="match status" value="1"/>
</dbReference>
<dbReference type="GO" id="GO:0016020">
    <property type="term" value="C:membrane"/>
    <property type="evidence" value="ECO:0007669"/>
    <property type="project" value="InterPro"/>
</dbReference>
<dbReference type="GO" id="GO:0005509">
    <property type="term" value="F:calcium ion binding"/>
    <property type="evidence" value="ECO:0007669"/>
    <property type="project" value="InterPro"/>
</dbReference>
<comment type="caution">
    <text evidence="3">The sequence shown here is derived from an EMBL/GenBank/DDBJ whole genome shotgun (WGS) entry which is preliminary data.</text>
</comment>
<dbReference type="SUPFAM" id="SSF49265">
    <property type="entry name" value="Fibronectin type III"/>
    <property type="match status" value="1"/>
</dbReference>
<dbReference type="InterPro" id="IPR013783">
    <property type="entry name" value="Ig-like_fold"/>
</dbReference>
<evidence type="ECO:0000313" key="4">
    <source>
        <dbReference type="Proteomes" id="UP000027153"/>
    </source>
</evidence>
<accession>A0A062V9M4</accession>
<dbReference type="RefSeq" id="WP_048090076.1">
    <property type="nucleotide sequence ID" value="NZ_JMIY01000003.1"/>
</dbReference>
<evidence type="ECO:0000313" key="3">
    <source>
        <dbReference type="EMBL" id="KCZ72055.1"/>
    </source>
</evidence>
<dbReference type="NCBIfam" id="TIGR04213">
    <property type="entry name" value="PGF_pre_PGF"/>
    <property type="match status" value="1"/>
</dbReference>
<reference evidence="3 4" key="1">
    <citation type="journal article" date="2013" name="Nature">
        <title>Anaerobic oxidation of methane coupled to nitrate reduction in a novel archaeal lineage.</title>
        <authorList>
            <person name="Haroon M.F."/>
            <person name="Hu S."/>
            <person name="Shi Y."/>
            <person name="Imelfort M."/>
            <person name="Keller J."/>
            <person name="Hugenholtz P."/>
            <person name="Yuan Z."/>
            <person name="Tyson G.W."/>
        </authorList>
    </citation>
    <scope>NUCLEOTIDE SEQUENCE [LARGE SCALE GENOMIC DNA]</scope>
    <source>
        <strain evidence="3 4">ANME-2d</strain>
    </source>
</reference>
<dbReference type="Pfam" id="PF05345">
    <property type="entry name" value="He_PIG"/>
    <property type="match status" value="1"/>
</dbReference>
<dbReference type="Proteomes" id="UP000027153">
    <property type="component" value="Unassembled WGS sequence"/>
</dbReference>
<dbReference type="InterPro" id="IPR015919">
    <property type="entry name" value="Cadherin-like_sf"/>
</dbReference>
<organism evidence="3 4">
    <name type="scientific">Candidatus Methanoperedens nitratireducens</name>
    <dbReference type="NCBI Taxonomy" id="1392998"/>
    <lineage>
        <taxon>Archaea</taxon>
        <taxon>Methanobacteriati</taxon>
        <taxon>Methanobacteriota</taxon>
        <taxon>Stenosarchaea group</taxon>
        <taxon>Methanomicrobia</taxon>
        <taxon>Methanosarcinales</taxon>
        <taxon>ANME-2 cluster</taxon>
        <taxon>Candidatus Methanoperedentaceae</taxon>
        <taxon>Candidatus Methanoperedens</taxon>
    </lineage>
</organism>
<dbReference type="InterPro" id="IPR036116">
    <property type="entry name" value="FN3_sf"/>
</dbReference>
<keyword evidence="2" id="KW-0472">Membrane</keyword>
<evidence type="ECO:0000256" key="1">
    <source>
        <dbReference type="SAM" id="MobiDB-lite"/>
    </source>
</evidence>
<name>A0A062V9M4_9EURY</name>
<gene>
    <name evidence="3" type="ORF">ANME2D_01456</name>
</gene>
<dbReference type="AlphaFoldDB" id="A0A062V9M4"/>
<evidence type="ECO:0000256" key="2">
    <source>
        <dbReference type="SAM" id="Phobius"/>
    </source>
</evidence>
<dbReference type="OrthoDB" id="107851at2157"/>